<dbReference type="PRINTS" id="PR00455">
    <property type="entry name" value="HTHTETR"/>
</dbReference>
<dbReference type="Gene3D" id="1.10.10.60">
    <property type="entry name" value="Homeodomain-like"/>
    <property type="match status" value="1"/>
</dbReference>
<dbReference type="InterPro" id="IPR036271">
    <property type="entry name" value="Tet_transcr_reg_TetR-rel_C_sf"/>
</dbReference>
<evidence type="ECO:0000256" key="4">
    <source>
        <dbReference type="PROSITE-ProRule" id="PRU00335"/>
    </source>
</evidence>
<dbReference type="Proteomes" id="UP000640426">
    <property type="component" value="Unassembled WGS sequence"/>
</dbReference>
<evidence type="ECO:0000256" key="3">
    <source>
        <dbReference type="ARBA" id="ARBA00023163"/>
    </source>
</evidence>
<reference evidence="7" key="1">
    <citation type="submission" date="2020-12" db="EMBL/GenBank/DDBJ databases">
        <title>Hymenobacter sp.</title>
        <authorList>
            <person name="Kim M.K."/>
        </authorList>
    </citation>
    <scope>NUCLEOTIDE SEQUENCE [LARGE SCALE GENOMIC DNA]</scope>
    <source>
        <strain evidence="7">BT553</strain>
    </source>
</reference>
<comment type="caution">
    <text evidence="6">The sequence shown here is derived from an EMBL/GenBank/DDBJ whole genome shotgun (WGS) entry which is preliminary data.</text>
</comment>
<keyword evidence="2 4" id="KW-0238">DNA-binding</keyword>
<evidence type="ECO:0000259" key="5">
    <source>
        <dbReference type="PROSITE" id="PS50977"/>
    </source>
</evidence>
<accession>A0ABS0XPX5</accession>
<dbReference type="InterPro" id="IPR009057">
    <property type="entry name" value="Homeodomain-like_sf"/>
</dbReference>
<feature type="domain" description="HTH tetR-type" evidence="5">
    <location>
        <begin position="16"/>
        <end position="76"/>
    </location>
</feature>
<evidence type="ECO:0000256" key="1">
    <source>
        <dbReference type="ARBA" id="ARBA00023015"/>
    </source>
</evidence>
<dbReference type="PROSITE" id="PS01081">
    <property type="entry name" value="HTH_TETR_1"/>
    <property type="match status" value="1"/>
</dbReference>
<dbReference type="PANTHER" id="PTHR47506">
    <property type="entry name" value="TRANSCRIPTIONAL REGULATORY PROTEIN"/>
    <property type="match status" value="1"/>
</dbReference>
<keyword evidence="7" id="KW-1185">Reference proteome</keyword>
<keyword evidence="3" id="KW-0804">Transcription</keyword>
<sequence length="204" mass="21561">MKSLCALTAVKGRPREFDLDDALAAALRVFWRNGYEAASMAELTAAMGITKPSLYAAFGNKEALFHKALDLYEREKLAYMTSALDAPTARGVAERLLRGGLAIQTSTCDPKGCLGVISAAACGAEAEAIKAEVVKRRASSEAALIRRFEEAKAAGEFPDGLEAPALARYLFAIMQGLAIQGGSGATCAELGQLVETSLSVWPTK</sequence>
<organism evidence="6 7">
    <name type="scientific">Sphingomonas mollis</name>
    <dbReference type="NCBI Taxonomy" id="2795726"/>
    <lineage>
        <taxon>Bacteria</taxon>
        <taxon>Pseudomonadati</taxon>
        <taxon>Pseudomonadota</taxon>
        <taxon>Alphaproteobacteria</taxon>
        <taxon>Sphingomonadales</taxon>
        <taxon>Sphingomonadaceae</taxon>
        <taxon>Sphingomonas</taxon>
    </lineage>
</organism>
<protein>
    <submittedName>
        <fullName evidence="6">TetR/AcrR family transcriptional regulator</fullName>
    </submittedName>
</protein>
<evidence type="ECO:0000313" key="6">
    <source>
        <dbReference type="EMBL" id="MBJ6121805.1"/>
    </source>
</evidence>
<dbReference type="InterPro" id="IPR023772">
    <property type="entry name" value="DNA-bd_HTH_TetR-type_CS"/>
</dbReference>
<proteinExistence type="predicted"/>
<gene>
    <name evidence="6" type="ORF">JAO74_08375</name>
</gene>
<dbReference type="PANTHER" id="PTHR47506:SF1">
    <property type="entry name" value="HTH-TYPE TRANSCRIPTIONAL REGULATOR YJDC"/>
    <property type="match status" value="1"/>
</dbReference>
<feature type="DNA-binding region" description="H-T-H motif" evidence="4">
    <location>
        <begin position="39"/>
        <end position="58"/>
    </location>
</feature>
<name>A0ABS0XPX5_9SPHN</name>
<dbReference type="Pfam" id="PF00440">
    <property type="entry name" value="TetR_N"/>
    <property type="match status" value="1"/>
</dbReference>
<keyword evidence="1" id="KW-0805">Transcription regulation</keyword>
<dbReference type="InterPro" id="IPR001647">
    <property type="entry name" value="HTH_TetR"/>
</dbReference>
<dbReference type="EMBL" id="JAELXS010000004">
    <property type="protein sequence ID" value="MBJ6121805.1"/>
    <property type="molecule type" value="Genomic_DNA"/>
</dbReference>
<dbReference type="RefSeq" id="WP_199036966.1">
    <property type="nucleotide sequence ID" value="NZ_JAELXS010000004.1"/>
</dbReference>
<evidence type="ECO:0000313" key="7">
    <source>
        <dbReference type="Proteomes" id="UP000640426"/>
    </source>
</evidence>
<evidence type="ECO:0000256" key="2">
    <source>
        <dbReference type="ARBA" id="ARBA00023125"/>
    </source>
</evidence>
<dbReference type="SUPFAM" id="SSF48498">
    <property type="entry name" value="Tetracyclin repressor-like, C-terminal domain"/>
    <property type="match status" value="1"/>
</dbReference>
<dbReference type="PROSITE" id="PS50977">
    <property type="entry name" value="HTH_TETR_2"/>
    <property type="match status" value="1"/>
</dbReference>
<dbReference type="Gene3D" id="1.10.357.10">
    <property type="entry name" value="Tetracycline Repressor, domain 2"/>
    <property type="match status" value="1"/>
</dbReference>
<dbReference type="SUPFAM" id="SSF46689">
    <property type="entry name" value="Homeodomain-like"/>
    <property type="match status" value="1"/>
</dbReference>